<name>A0ABZ1CC86_9BACT</name>
<dbReference type="RefSeq" id="WP_221030016.1">
    <property type="nucleotide sequence ID" value="NZ_CP139781.1"/>
</dbReference>
<accession>A0ABZ1CC86</accession>
<dbReference type="PANTHER" id="PTHR33525:SF4">
    <property type="entry name" value="CYCLIC DI-GMP PHOSPHODIESTERASE CDGJ"/>
    <property type="match status" value="1"/>
</dbReference>
<protein>
    <submittedName>
        <fullName evidence="2">HDOD domain-containing protein</fullName>
    </submittedName>
</protein>
<proteinExistence type="predicted"/>
<dbReference type="Pfam" id="PF08668">
    <property type="entry name" value="HDOD"/>
    <property type="match status" value="1"/>
</dbReference>
<evidence type="ECO:0000313" key="2">
    <source>
        <dbReference type="EMBL" id="WRQ89293.1"/>
    </source>
</evidence>
<dbReference type="SUPFAM" id="SSF109604">
    <property type="entry name" value="HD-domain/PDEase-like"/>
    <property type="match status" value="1"/>
</dbReference>
<keyword evidence="3" id="KW-1185">Reference proteome</keyword>
<dbReference type="PROSITE" id="PS51833">
    <property type="entry name" value="HDOD"/>
    <property type="match status" value="1"/>
</dbReference>
<dbReference type="InterPro" id="IPR013976">
    <property type="entry name" value="HDOD"/>
</dbReference>
<reference evidence="2 3" key="2">
    <citation type="submission" date="2023-12" db="EMBL/GenBank/DDBJ databases">
        <title>Description of an unclassified Opitutus bacterium of Verrucomicrobiota.</title>
        <authorList>
            <person name="Zhang D.-F."/>
        </authorList>
    </citation>
    <scope>NUCLEOTIDE SEQUENCE [LARGE SCALE GENOMIC DNA]</scope>
    <source>
        <strain evidence="2 3">WL0086</strain>
    </source>
</reference>
<organism evidence="2 3">
    <name type="scientific">Actomonas aquatica</name>
    <dbReference type="NCBI Taxonomy" id="2866162"/>
    <lineage>
        <taxon>Bacteria</taxon>
        <taxon>Pseudomonadati</taxon>
        <taxon>Verrucomicrobiota</taxon>
        <taxon>Opitutia</taxon>
        <taxon>Opitutales</taxon>
        <taxon>Opitutaceae</taxon>
        <taxon>Actomonas</taxon>
    </lineage>
</organism>
<dbReference type="EMBL" id="CP139781">
    <property type="protein sequence ID" value="WRQ89293.1"/>
    <property type="molecule type" value="Genomic_DNA"/>
</dbReference>
<sequence length="291" mass="31840">MSQIPSLDQVCERALKLPCSPSLMPRLISALDDEETGIEEIGAIIQLDAALAGSTLRLANSAFFGGGEPVDTLNSALMRLGIKEIYRLSALALVGRWFNQEIAGYGWQQGDFCRLSLVTAVAAEYLAETTGVVDPGKAYAAGLVHEIGKMAVAYSCADYFGDIRTHQREHGVAWAESERAILGYCHIEAGAELLRRWNFPPNLIAPVEHNPPSRDVPEEDMPLVMVVHAAKYVATSIGAGVAEDGFLFDLQADLLDEWNLNAEVLEKAFPIVLERSERMLHDRMTTGEIEL</sequence>
<dbReference type="Proteomes" id="UP000738431">
    <property type="component" value="Chromosome"/>
</dbReference>
<evidence type="ECO:0000259" key="1">
    <source>
        <dbReference type="PROSITE" id="PS51833"/>
    </source>
</evidence>
<evidence type="ECO:0000313" key="3">
    <source>
        <dbReference type="Proteomes" id="UP000738431"/>
    </source>
</evidence>
<reference evidence="2 3" key="1">
    <citation type="submission" date="2021-08" db="EMBL/GenBank/DDBJ databases">
        <authorList>
            <person name="Zhang D."/>
            <person name="Zhang A."/>
            <person name="Wang L."/>
        </authorList>
    </citation>
    <scope>NUCLEOTIDE SEQUENCE [LARGE SCALE GENOMIC DNA]</scope>
    <source>
        <strain evidence="2 3">WL0086</strain>
    </source>
</reference>
<dbReference type="Gene3D" id="1.10.3210.10">
    <property type="entry name" value="Hypothetical protein af1432"/>
    <property type="match status" value="1"/>
</dbReference>
<gene>
    <name evidence="2" type="ORF">K1X11_007725</name>
</gene>
<feature type="domain" description="HDOD" evidence="1">
    <location>
        <begin position="17"/>
        <end position="213"/>
    </location>
</feature>
<dbReference type="InterPro" id="IPR052340">
    <property type="entry name" value="RNase_Y/CdgJ"/>
</dbReference>
<dbReference type="PANTHER" id="PTHR33525">
    <property type="match status" value="1"/>
</dbReference>